<evidence type="ECO:0000256" key="1">
    <source>
        <dbReference type="SAM" id="MobiDB-lite"/>
    </source>
</evidence>
<evidence type="ECO:0000313" key="3">
    <source>
        <dbReference type="RefSeq" id="XP_006816816.1"/>
    </source>
</evidence>
<dbReference type="GeneID" id="102806747"/>
<evidence type="ECO:0000313" key="2">
    <source>
        <dbReference type="Proteomes" id="UP000694865"/>
    </source>
</evidence>
<feature type="compositionally biased region" description="Polar residues" evidence="1">
    <location>
        <begin position="194"/>
        <end position="203"/>
    </location>
</feature>
<keyword evidence="2" id="KW-1185">Reference proteome</keyword>
<sequence>MGMDFQNMQEIQGAEVHELENPTFFDFEEMTSPGGASAVLQEQEEQARTQMASIANRPIQNPKNNIVSVKVTNDLRADFNKHGARPRMANSAEQPSIVTDGRRMKMTSSKNNLGNFENKEVGFEEEDNLKKELFVSLNNESVMYQNPSYDTVDGAQSAQPMNALQTEQKNNQGNETNKKKTSVKELAMKFQSPGVRSSQQEFKNNPVYESDDEAQDDVHD</sequence>
<organism evidence="2 3">
    <name type="scientific">Saccoglossus kowalevskii</name>
    <name type="common">Acorn worm</name>
    <dbReference type="NCBI Taxonomy" id="10224"/>
    <lineage>
        <taxon>Eukaryota</taxon>
        <taxon>Metazoa</taxon>
        <taxon>Hemichordata</taxon>
        <taxon>Enteropneusta</taxon>
        <taxon>Harrimaniidae</taxon>
        <taxon>Saccoglossus</taxon>
    </lineage>
</organism>
<dbReference type="Proteomes" id="UP000694865">
    <property type="component" value="Unplaced"/>
</dbReference>
<gene>
    <name evidence="3" type="primary">LOC102806747</name>
</gene>
<accession>A0ABM0M9X5</accession>
<feature type="compositionally biased region" description="Acidic residues" evidence="1">
    <location>
        <begin position="209"/>
        <end position="220"/>
    </location>
</feature>
<proteinExistence type="predicted"/>
<dbReference type="RefSeq" id="XP_006816816.1">
    <property type="nucleotide sequence ID" value="XM_006816753.1"/>
</dbReference>
<reference evidence="3" key="1">
    <citation type="submission" date="2025-08" db="UniProtKB">
        <authorList>
            <consortium name="RefSeq"/>
        </authorList>
    </citation>
    <scope>IDENTIFICATION</scope>
    <source>
        <tissue evidence="3">Testes</tissue>
    </source>
</reference>
<name>A0ABM0M9X5_SACKO</name>
<protein>
    <submittedName>
        <fullName evidence="3">Uncharacterized protein LOC102806747</fullName>
    </submittedName>
</protein>
<feature type="region of interest" description="Disordered" evidence="1">
    <location>
        <begin position="189"/>
        <end position="220"/>
    </location>
</feature>